<name>A0AAW1VBV0_9CUCU</name>
<evidence type="ECO:0000313" key="1">
    <source>
        <dbReference type="EMBL" id="KAK9889520.1"/>
    </source>
</evidence>
<proteinExistence type="predicted"/>
<organism evidence="1 2">
    <name type="scientific">Henosepilachna vigintioctopunctata</name>
    <dbReference type="NCBI Taxonomy" id="420089"/>
    <lineage>
        <taxon>Eukaryota</taxon>
        <taxon>Metazoa</taxon>
        <taxon>Ecdysozoa</taxon>
        <taxon>Arthropoda</taxon>
        <taxon>Hexapoda</taxon>
        <taxon>Insecta</taxon>
        <taxon>Pterygota</taxon>
        <taxon>Neoptera</taxon>
        <taxon>Endopterygota</taxon>
        <taxon>Coleoptera</taxon>
        <taxon>Polyphaga</taxon>
        <taxon>Cucujiformia</taxon>
        <taxon>Coccinelloidea</taxon>
        <taxon>Coccinellidae</taxon>
        <taxon>Epilachninae</taxon>
        <taxon>Epilachnini</taxon>
        <taxon>Henosepilachna</taxon>
    </lineage>
</organism>
<sequence>MRPSYPLEESEMKIDRRRRPIIACRPYISQTWPDFGARVERDWPTESEEILHVRGACYVSEISDGPFFDPVVDVGLVRASKLLFAGRGMLLVKSFYLRE</sequence>
<dbReference type="EMBL" id="JARQZJ010000123">
    <property type="protein sequence ID" value="KAK9889520.1"/>
    <property type="molecule type" value="Genomic_DNA"/>
</dbReference>
<dbReference type="AlphaFoldDB" id="A0AAW1VBV0"/>
<evidence type="ECO:0000313" key="2">
    <source>
        <dbReference type="Proteomes" id="UP001431783"/>
    </source>
</evidence>
<protein>
    <submittedName>
        <fullName evidence="1">Uncharacterized protein</fullName>
    </submittedName>
</protein>
<keyword evidence="2" id="KW-1185">Reference proteome</keyword>
<gene>
    <name evidence="1" type="ORF">WA026_006874</name>
</gene>
<reference evidence="1 2" key="1">
    <citation type="submission" date="2023-03" db="EMBL/GenBank/DDBJ databases">
        <title>Genome insight into feeding habits of ladybird beetles.</title>
        <authorList>
            <person name="Li H.-S."/>
            <person name="Huang Y.-H."/>
            <person name="Pang H."/>
        </authorList>
    </citation>
    <scope>NUCLEOTIDE SEQUENCE [LARGE SCALE GENOMIC DNA]</scope>
    <source>
        <strain evidence="1">SYSU_2023b</strain>
        <tissue evidence="1">Whole body</tissue>
    </source>
</reference>
<comment type="caution">
    <text evidence="1">The sequence shown here is derived from an EMBL/GenBank/DDBJ whole genome shotgun (WGS) entry which is preliminary data.</text>
</comment>
<dbReference type="Proteomes" id="UP001431783">
    <property type="component" value="Unassembled WGS sequence"/>
</dbReference>
<accession>A0AAW1VBV0</accession>